<dbReference type="EMBL" id="SHBH01000004">
    <property type="protein sequence ID" value="RZO27125.1"/>
    <property type="molecule type" value="Genomic_DNA"/>
</dbReference>
<name>A0A520N121_9GAMM</name>
<dbReference type="InterPro" id="IPR036249">
    <property type="entry name" value="Thioredoxin-like_sf"/>
</dbReference>
<dbReference type="SUPFAM" id="SSF52833">
    <property type="entry name" value="Thioredoxin-like"/>
    <property type="match status" value="1"/>
</dbReference>
<proteinExistence type="predicted"/>
<dbReference type="AlphaFoldDB" id="A0A520N121"/>
<dbReference type="Proteomes" id="UP000319384">
    <property type="component" value="Unassembled WGS sequence"/>
</dbReference>
<evidence type="ECO:0008006" key="3">
    <source>
        <dbReference type="Google" id="ProtNLM"/>
    </source>
</evidence>
<evidence type="ECO:0000313" key="1">
    <source>
        <dbReference type="EMBL" id="RZO27125.1"/>
    </source>
</evidence>
<accession>A0A520N121</accession>
<dbReference type="Gene3D" id="3.40.30.10">
    <property type="entry name" value="Glutaredoxin"/>
    <property type="match status" value="1"/>
</dbReference>
<reference evidence="1 2" key="1">
    <citation type="submission" date="2019-02" db="EMBL/GenBank/DDBJ databases">
        <title>Prokaryotic population dynamics and viral predation in marine succession experiment using metagenomics: the confinement effect.</title>
        <authorList>
            <person name="Haro-Moreno J.M."/>
            <person name="Rodriguez-Valera F."/>
            <person name="Lopez-Perez M."/>
        </authorList>
    </citation>
    <scope>NUCLEOTIDE SEQUENCE [LARGE SCALE GENOMIC DNA]</scope>
    <source>
        <strain evidence="1">MED-G162</strain>
    </source>
</reference>
<gene>
    <name evidence="1" type="ORF">EVA95_00925</name>
</gene>
<sequence length="215" mass="25750">MIDFYFSYRSPYSYLLLPRMLKLKNKYNLNINFKVVYPIAIRMPEWFKGKDIRFFIPFIRDFTKKAKKLNMTLKMPIKPDPIRQNTLTGKISDYQPYIFEVCHMGQLMCNRGKGIEFAYELSTLIWSKKNWNKDDFLIPLFTEFGEDLFEVREYIKFNEKQIVDEIKINQDDQKAAGHHGVPLNVYKGKYYFGQDDPFDELINELIKDKVIKDFS</sequence>
<evidence type="ECO:0000313" key="2">
    <source>
        <dbReference type="Proteomes" id="UP000319384"/>
    </source>
</evidence>
<protein>
    <recommendedName>
        <fullName evidence="3">DSBA-like thioredoxin domain-containing protein</fullName>
    </recommendedName>
</protein>
<comment type="caution">
    <text evidence="1">The sequence shown here is derived from an EMBL/GenBank/DDBJ whole genome shotgun (WGS) entry which is preliminary data.</text>
</comment>
<organism evidence="1 2">
    <name type="scientific">SAR86 cluster bacterium</name>
    <dbReference type="NCBI Taxonomy" id="2030880"/>
    <lineage>
        <taxon>Bacteria</taxon>
        <taxon>Pseudomonadati</taxon>
        <taxon>Pseudomonadota</taxon>
        <taxon>Gammaproteobacteria</taxon>
        <taxon>SAR86 cluster</taxon>
    </lineage>
</organism>